<dbReference type="EnsemblMetazoa" id="ASIC013189-RA">
    <property type="protein sequence ID" value="ASIC013189-PA"/>
    <property type="gene ID" value="ASIC013189"/>
</dbReference>
<proteinExistence type="predicted"/>
<dbReference type="EMBL" id="ATLV01020403">
    <property type="status" value="NOT_ANNOTATED_CDS"/>
    <property type="molecule type" value="Genomic_DNA"/>
</dbReference>
<name>A0A084W4X0_ANOSI</name>
<sequence length="85" mass="9249">MGPVSSNQLDGPPVTSLSPNVPCWQARGKVFCRKTIPGCRDAGMRSSATVSGFADRQNCILGQRERLKLAGSVRRYGHGVVRQNY</sequence>
<dbReference type="Proteomes" id="UP000030765">
    <property type="component" value="Unassembled WGS sequence"/>
</dbReference>
<protein>
    <submittedName>
        <fullName evidence="1 2">Uncharacterized protein</fullName>
    </submittedName>
</protein>
<dbReference type="VEuPathDB" id="VectorBase:ASIC013189"/>
<reference evidence="2" key="2">
    <citation type="submission" date="2020-05" db="UniProtKB">
        <authorList>
            <consortium name="EnsemblMetazoa"/>
        </authorList>
    </citation>
    <scope>IDENTIFICATION</scope>
</reference>
<dbReference type="EMBL" id="KE525300">
    <property type="protein sequence ID" value="KFB45264.1"/>
    <property type="molecule type" value="Genomic_DNA"/>
</dbReference>
<evidence type="ECO:0000313" key="3">
    <source>
        <dbReference type="Proteomes" id="UP000030765"/>
    </source>
</evidence>
<organism evidence="1">
    <name type="scientific">Anopheles sinensis</name>
    <name type="common">Mosquito</name>
    <dbReference type="NCBI Taxonomy" id="74873"/>
    <lineage>
        <taxon>Eukaryota</taxon>
        <taxon>Metazoa</taxon>
        <taxon>Ecdysozoa</taxon>
        <taxon>Arthropoda</taxon>
        <taxon>Hexapoda</taxon>
        <taxon>Insecta</taxon>
        <taxon>Pterygota</taxon>
        <taxon>Neoptera</taxon>
        <taxon>Endopterygota</taxon>
        <taxon>Diptera</taxon>
        <taxon>Nematocera</taxon>
        <taxon>Culicoidea</taxon>
        <taxon>Culicidae</taxon>
        <taxon>Anophelinae</taxon>
        <taxon>Anopheles</taxon>
    </lineage>
</organism>
<accession>A0A084W4X0</accession>
<evidence type="ECO:0000313" key="1">
    <source>
        <dbReference type="EMBL" id="KFB45264.1"/>
    </source>
</evidence>
<evidence type="ECO:0000313" key="2">
    <source>
        <dbReference type="EnsemblMetazoa" id="ASIC013189-PA"/>
    </source>
</evidence>
<reference evidence="1 3" key="1">
    <citation type="journal article" date="2014" name="BMC Genomics">
        <title>Genome sequence of Anopheles sinensis provides insight into genetics basis of mosquito competence for malaria parasites.</title>
        <authorList>
            <person name="Zhou D."/>
            <person name="Zhang D."/>
            <person name="Ding G."/>
            <person name="Shi L."/>
            <person name="Hou Q."/>
            <person name="Ye Y."/>
            <person name="Xu Y."/>
            <person name="Zhou H."/>
            <person name="Xiong C."/>
            <person name="Li S."/>
            <person name="Yu J."/>
            <person name="Hong S."/>
            <person name="Yu X."/>
            <person name="Zou P."/>
            <person name="Chen C."/>
            <person name="Chang X."/>
            <person name="Wang W."/>
            <person name="Lv Y."/>
            <person name="Sun Y."/>
            <person name="Ma L."/>
            <person name="Shen B."/>
            <person name="Zhu C."/>
        </authorList>
    </citation>
    <scope>NUCLEOTIDE SEQUENCE [LARGE SCALE GENOMIC DNA]</scope>
</reference>
<dbReference type="AlphaFoldDB" id="A0A084W4X0"/>
<keyword evidence="3" id="KW-1185">Reference proteome</keyword>
<gene>
    <name evidence="1" type="ORF">ZHAS_00013189</name>
</gene>